<evidence type="ECO:0000256" key="1">
    <source>
        <dbReference type="SAM" id="MobiDB-lite"/>
    </source>
</evidence>
<name>C9ZMJ2_TRYB9</name>
<reference evidence="3" key="1">
    <citation type="journal article" date="2010" name="PLoS Negl. Trop. Dis.">
        <title>The genome sequence of Trypanosoma brucei gambiense, causative agent of chronic human african trypanosomiasis.</title>
        <authorList>
            <person name="Jackson A.P."/>
            <person name="Sanders M."/>
            <person name="Berry A."/>
            <person name="McQuillan J."/>
            <person name="Aslett M.A."/>
            <person name="Quail M.A."/>
            <person name="Chukualim B."/>
            <person name="Capewell P."/>
            <person name="MacLeod A."/>
            <person name="Melville S.E."/>
            <person name="Gibson W."/>
            <person name="Barry J.D."/>
            <person name="Berriman M."/>
            <person name="Hertz-Fowler C."/>
        </authorList>
    </citation>
    <scope>NUCLEOTIDE SEQUENCE [LARGE SCALE GENOMIC DNA]</scope>
    <source>
        <strain evidence="3">MHOM/CI/86/DAL972</strain>
    </source>
</reference>
<dbReference type="KEGG" id="tbg:TbgDal_IV1990"/>
<sequence>MSHSACPVNICNTTKAQAITCRINGAKNRVHKRNQSPDQSTVFQVPPKKKTTSSPEASETGGKANITPSNSTKMLPPQNRGSLTILFHWRFSGKPPRTDFERKNKHSNPSPTPTLTNIRVTEKQKSATVIRNTMRHTTVRY</sequence>
<evidence type="ECO:0000313" key="2">
    <source>
        <dbReference type="EMBL" id="CBH10494.1"/>
    </source>
</evidence>
<gene>
    <name evidence="2" type="ORF">TbgDal_IV1990</name>
</gene>
<proteinExistence type="predicted"/>
<accession>C9ZMJ2</accession>
<protein>
    <submittedName>
        <fullName evidence="2">Uncharacterized protein</fullName>
    </submittedName>
</protein>
<dbReference type="RefSeq" id="XP_011772784.1">
    <property type="nucleotide sequence ID" value="XM_011774482.1"/>
</dbReference>
<evidence type="ECO:0000313" key="3">
    <source>
        <dbReference type="Proteomes" id="UP000002316"/>
    </source>
</evidence>
<organism evidence="2 3">
    <name type="scientific">Trypanosoma brucei gambiense (strain MHOM/CI/86/DAL972)</name>
    <dbReference type="NCBI Taxonomy" id="679716"/>
    <lineage>
        <taxon>Eukaryota</taxon>
        <taxon>Discoba</taxon>
        <taxon>Euglenozoa</taxon>
        <taxon>Kinetoplastea</taxon>
        <taxon>Metakinetoplastina</taxon>
        <taxon>Trypanosomatida</taxon>
        <taxon>Trypanosomatidae</taxon>
        <taxon>Trypanosoma</taxon>
    </lineage>
</organism>
<dbReference type="GeneID" id="23859610"/>
<dbReference type="Proteomes" id="UP000002316">
    <property type="component" value="Chromosome 4"/>
</dbReference>
<dbReference type="EMBL" id="FN554967">
    <property type="protein sequence ID" value="CBH10494.1"/>
    <property type="molecule type" value="Genomic_DNA"/>
</dbReference>
<dbReference type="AlphaFoldDB" id="C9ZMJ2"/>
<feature type="region of interest" description="Disordered" evidence="1">
    <location>
        <begin position="29"/>
        <end position="115"/>
    </location>
</feature>